<dbReference type="Proteomes" id="UP000248329">
    <property type="component" value="Unassembled WGS sequence"/>
</dbReference>
<protein>
    <submittedName>
        <fullName evidence="1">Uncharacterized protein</fullName>
    </submittedName>
</protein>
<comment type="caution">
    <text evidence="1">The sequence shown here is derived from an EMBL/GenBank/DDBJ whole genome shotgun (WGS) entry which is preliminary data.</text>
</comment>
<proteinExistence type="predicted"/>
<name>A0AC61L4V3_9EURY</name>
<sequence>MMYSKMRWVVTSLVFSLVLAVLSAGCIHENPMHPESHIESGSEGGTGCQDANLEKSQSEVLLLLKTITESLNGAITSFNDREYDGCRAECEQLKQENLKYAASIESFERLVTNASRSGSDETYYDAQLPILHAIHHSVNESASDLYQASEYASQGDDGHAMYHSRRAAAYVDAVYANIKRFNENAGVSNSGSGSFASPVPDPPDPEDAPALKADLSDIPDPYYIPKSRFQNTHDEVKRLLGKGFITPYQCSIFDCSEMAAYIEWKLECHNVTAYIATRDDWQDGYGHAWVIVSLRGGKYLAIEPTVSVNEGNLGAEMITYEPEYFVYDQLFEDIYGASEFFGVGEWDWWNKLELK</sequence>
<organism evidence="1 2">
    <name type="scientific">Candidatus Methanogaster sp</name>
    <dbReference type="NCBI Taxonomy" id="3386292"/>
    <lineage>
        <taxon>Archaea</taxon>
        <taxon>Methanobacteriati</taxon>
        <taxon>Methanobacteriota</taxon>
        <taxon>Stenosarchaea group</taxon>
        <taxon>Methanomicrobia</taxon>
        <taxon>Methanosarcinales</taxon>
        <taxon>ANME-2 cluster</taxon>
        <taxon>Candidatus Methanogasteraceae</taxon>
        <taxon>Candidatus Methanogaster</taxon>
    </lineage>
</organism>
<evidence type="ECO:0000313" key="2">
    <source>
        <dbReference type="Proteomes" id="UP000248329"/>
    </source>
</evidence>
<evidence type="ECO:0000313" key="1">
    <source>
        <dbReference type="EMBL" id="PXF61497.1"/>
    </source>
</evidence>
<dbReference type="EMBL" id="PQXF01000005">
    <property type="protein sequence ID" value="PXF61497.1"/>
    <property type="molecule type" value="Genomic_DNA"/>
</dbReference>
<gene>
    <name evidence="1" type="ORF">C4B59_04485</name>
</gene>
<accession>A0AC61L4V3</accession>
<reference evidence="1" key="1">
    <citation type="submission" date="2018-01" db="EMBL/GenBank/DDBJ databases">
        <authorList>
            <person name="Krukenberg V."/>
        </authorList>
    </citation>
    <scope>NUCLEOTIDE SEQUENCE</scope>
    <source>
        <strain evidence="1">E20ANME2</strain>
    </source>
</reference>